<feature type="compositionally biased region" description="Acidic residues" evidence="13">
    <location>
        <begin position="648"/>
        <end position="682"/>
    </location>
</feature>
<evidence type="ECO:0000256" key="4">
    <source>
        <dbReference type="ARBA" id="ARBA00022737"/>
    </source>
</evidence>
<evidence type="ECO:0000313" key="16">
    <source>
        <dbReference type="Proteomes" id="UP000019149"/>
    </source>
</evidence>
<evidence type="ECO:0000256" key="6">
    <source>
        <dbReference type="ARBA" id="ARBA00022833"/>
    </source>
</evidence>
<feature type="compositionally biased region" description="Basic residues" evidence="13">
    <location>
        <begin position="510"/>
        <end position="529"/>
    </location>
</feature>
<dbReference type="CTD" id="36337533"/>
<evidence type="ECO:0000256" key="1">
    <source>
        <dbReference type="ARBA" id="ARBA00004123"/>
    </source>
</evidence>
<keyword evidence="3" id="KW-0479">Metal-binding</keyword>
<feature type="region of interest" description="Disordered" evidence="13">
    <location>
        <begin position="574"/>
        <end position="615"/>
    </location>
</feature>
<dbReference type="InterPro" id="IPR013763">
    <property type="entry name" value="Cyclin-like_dom"/>
</dbReference>
<dbReference type="GO" id="GO:0000995">
    <property type="term" value="F:RNA polymerase III general transcription initiation factor activity"/>
    <property type="evidence" value="ECO:0007669"/>
    <property type="project" value="TreeGrafter"/>
</dbReference>
<dbReference type="Gene3D" id="1.10.472.10">
    <property type="entry name" value="Cyclin-like"/>
    <property type="match status" value="2"/>
</dbReference>
<feature type="coiled-coil region" evidence="12">
    <location>
        <begin position="296"/>
        <end position="323"/>
    </location>
</feature>
<dbReference type="PANTHER" id="PTHR11618:SF4">
    <property type="entry name" value="TRANSCRIPTION FACTOR IIIB 90 KDA SUBUNIT"/>
    <property type="match status" value="1"/>
</dbReference>
<dbReference type="SUPFAM" id="SSF57783">
    <property type="entry name" value="Zinc beta-ribbon"/>
    <property type="match status" value="1"/>
</dbReference>
<keyword evidence="5 11" id="KW-0863">Zinc-finger</keyword>
<evidence type="ECO:0000259" key="14">
    <source>
        <dbReference type="PROSITE" id="PS51134"/>
    </source>
</evidence>
<organism evidence="15 16">
    <name type="scientific">Echinococcus granulosus</name>
    <name type="common">Hydatid tapeworm</name>
    <dbReference type="NCBI Taxonomy" id="6210"/>
    <lineage>
        <taxon>Eukaryota</taxon>
        <taxon>Metazoa</taxon>
        <taxon>Spiralia</taxon>
        <taxon>Lophotrochozoa</taxon>
        <taxon>Platyhelminthes</taxon>
        <taxon>Cestoda</taxon>
        <taxon>Eucestoda</taxon>
        <taxon>Cyclophyllidea</taxon>
        <taxon>Taeniidae</taxon>
        <taxon>Echinococcus</taxon>
        <taxon>Echinococcus granulosus group</taxon>
    </lineage>
</organism>
<comment type="subcellular location">
    <subcellularLocation>
        <location evidence="1">Nucleus</location>
    </subcellularLocation>
</comment>
<dbReference type="OMA" id="IETICGQ"/>
<dbReference type="AlphaFoldDB" id="W6UXP4"/>
<evidence type="ECO:0000256" key="7">
    <source>
        <dbReference type="ARBA" id="ARBA00023015"/>
    </source>
</evidence>
<dbReference type="InterPro" id="IPR023486">
    <property type="entry name" value="TFIIB_CS"/>
</dbReference>
<sequence>MKCSQCGGCRFDEDPARGDMVCVECGAVESENAVTSSVEYIENPGGTTTALGNFVSSESQMPGFRESRYITEQKARKRIETICGQLRLGADVAVSAFRYYQSALFRGFTRGRSSLQLAAACIYVAARQLRVNLMLLDLSDAVAINVYHVGRTYIDLKRRLNLSLPEVDPCLFVERFASQLDFEEKTAIVATTAMRLLQRMKKDWISTGRRPSGLAAASLLVAARIHEFNRTEEDVAKVARISQMTARKRLIEFSKTPSSGLSIDAFFTVDYDEEQDPPCFGQPTQRRRFDLKDLDMEQVSAEIKELGRRIDQELDELANKRRVSVAINDIGLANSKGLRHLVESDSLLVKDDEVVGEREEDEGAGAAVEVVAEGLSSPPYLSAATCGRSSRQVLREVLDGVVDPEILDSCVEDLELITAHSGAKLCELVRATHQWRNARDAAEAAAATTDIAAKRLDASTSQSSLSTLIPTEDSLKLPHFLTPLESAQSANETHRKKAEKRRLKEEMAKRPKRSRRGPRKIYRRQRRMPWHASSKEDGSEGGLNETEESQSQPISKKINYAALEAIVGAKAEVSSAAGEGAASATNPSSSSSLAPEIGVGIDGSAVPSPGSHAPNRLLEKTVCVSTAHSKCLPSSVSSPALLENLQDQQEEDEVASEEDDVEDELYNEQQEDSDWSEGDECW</sequence>
<keyword evidence="12" id="KW-0175">Coiled coil</keyword>
<dbReference type="GO" id="GO:0008270">
    <property type="term" value="F:zinc ion binding"/>
    <property type="evidence" value="ECO:0007669"/>
    <property type="project" value="UniProtKB-KW"/>
</dbReference>
<evidence type="ECO:0000256" key="2">
    <source>
        <dbReference type="ARBA" id="ARBA00010857"/>
    </source>
</evidence>
<evidence type="ECO:0000313" key="15">
    <source>
        <dbReference type="EMBL" id="EUB63327.1"/>
    </source>
</evidence>
<evidence type="ECO:0000256" key="10">
    <source>
        <dbReference type="ARBA" id="ARBA00031706"/>
    </source>
</evidence>
<dbReference type="InterPro" id="IPR000812">
    <property type="entry name" value="TFIIB"/>
</dbReference>
<evidence type="ECO:0000256" key="13">
    <source>
        <dbReference type="SAM" id="MobiDB-lite"/>
    </source>
</evidence>
<keyword evidence="7" id="KW-0805">Transcription regulation</keyword>
<dbReference type="GeneID" id="36337533"/>
<dbReference type="Proteomes" id="UP000019149">
    <property type="component" value="Unassembled WGS sequence"/>
</dbReference>
<dbReference type="InterPro" id="IPR036915">
    <property type="entry name" value="Cyclin-like_sf"/>
</dbReference>
<dbReference type="CDD" id="cd20554">
    <property type="entry name" value="CYCLIN_TFIIIB90_rpt2"/>
    <property type="match status" value="1"/>
</dbReference>
<dbReference type="GO" id="GO:0097550">
    <property type="term" value="C:transcription preinitiation complex"/>
    <property type="evidence" value="ECO:0007669"/>
    <property type="project" value="TreeGrafter"/>
</dbReference>
<reference evidence="15 16" key="1">
    <citation type="journal article" date="2013" name="Nat. Genet.">
        <title>The genome of the hydatid tapeworm Echinococcus granulosus.</title>
        <authorList>
            <person name="Zheng H."/>
            <person name="Zhang W."/>
            <person name="Zhang L."/>
            <person name="Zhang Z."/>
            <person name="Li J."/>
            <person name="Lu G."/>
            <person name="Zhu Y."/>
            <person name="Wang Y."/>
            <person name="Huang Y."/>
            <person name="Liu J."/>
            <person name="Kang H."/>
            <person name="Chen J."/>
            <person name="Wang L."/>
            <person name="Chen A."/>
            <person name="Yu S."/>
            <person name="Gao Z."/>
            <person name="Jin L."/>
            <person name="Gu W."/>
            <person name="Wang Z."/>
            <person name="Zhao L."/>
            <person name="Shi B."/>
            <person name="Wen H."/>
            <person name="Lin R."/>
            <person name="Jones M.K."/>
            <person name="Brejova B."/>
            <person name="Vinar T."/>
            <person name="Zhao G."/>
            <person name="McManus D.P."/>
            <person name="Chen Z."/>
            <person name="Zhou Y."/>
            <person name="Wang S."/>
        </authorList>
    </citation>
    <scope>NUCLEOTIDE SEQUENCE [LARGE SCALE GENOMIC DNA]</scope>
</reference>
<dbReference type="KEGG" id="egl:EGR_01818"/>
<dbReference type="GO" id="GO:0005634">
    <property type="term" value="C:nucleus"/>
    <property type="evidence" value="ECO:0007669"/>
    <property type="project" value="UniProtKB-SubCell"/>
</dbReference>
<protein>
    <recommendedName>
        <fullName evidence="10">General transcription factor TFIIB</fullName>
    </recommendedName>
</protein>
<evidence type="ECO:0000256" key="11">
    <source>
        <dbReference type="PROSITE-ProRule" id="PRU00469"/>
    </source>
</evidence>
<dbReference type="PANTHER" id="PTHR11618">
    <property type="entry name" value="TRANSCRIPTION INITIATION FACTOR IIB-RELATED"/>
    <property type="match status" value="1"/>
</dbReference>
<evidence type="ECO:0000256" key="3">
    <source>
        <dbReference type="ARBA" id="ARBA00022723"/>
    </source>
</evidence>
<gene>
    <name evidence="15" type="ORF">EGR_01818</name>
</gene>
<keyword evidence="6" id="KW-0862">Zinc</keyword>
<comment type="similarity">
    <text evidence="2">Belongs to the TFIIB family.</text>
</comment>
<evidence type="ECO:0000256" key="5">
    <source>
        <dbReference type="ARBA" id="ARBA00022771"/>
    </source>
</evidence>
<dbReference type="GO" id="GO:0070897">
    <property type="term" value="P:transcription preinitiation complex assembly"/>
    <property type="evidence" value="ECO:0007669"/>
    <property type="project" value="InterPro"/>
</dbReference>
<proteinExistence type="inferred from homology"/>
<comment type="caution">
    <text evidence="15">The sequence shown here is derived from an EMBL/GenBank/DDBJ whole genome shotgun (WGS) entry which is preliminary data.</text>
</comment>
<feature type="region of interest" description="Disordered" evidence="13">
    <location>
        <begin position="482"/>
        <end position="554"/>
    </location>
</feature>
<dbReference type="SMART" id="SM00385">
    <property type="entry name" value="CYCLIN"/>
    <property type="match status" value="2"/>
</dbReference>
<keyword evidence="16" id="KW-1185">Reference proteome</keyword>
<dbReference type="PROSITE" id="PS00782">
    <property type="entry name" value="TFIIB"/>
    <property type="match status" value="1"/>
</dbReference>
<evidence type="ECO:0000256" key="8">
    <source>
        <dbReference type="ARBA" id="ARBA00023163"/>
    </source>
</evidence>
<dbReference type="InterPro" id="IPR013137">
    <property type="entry name" value="Znf_TFIIB"/>
</dbReference>
<dbReference type="Pfam" id="PF00382">
    <property type="entry name" value="TFIIB"/>
    <property type="match status" value="2"/>
</dbReference>
<evidence type="ECO:0000256" key="9">
    <source>
        <dbReference type="ARBA" id="ARBA00023242"/>
    </source>
</evidence>
<dbReference type="GO" id="GO:0000126">
    <property type="term" value="C:transcription factor TFIIIB complex"/>
    <property type="evidence" value="ECO:0007669"/>
    <property type="project" value="TreeGrafter"/>
</dbReference>
<dbReference type="PROSITE" id="PS51134">
    <property type="entry name" value="ZF_TFIIB"/>
    <property type="match status" value="1"/>
</dbReference>
<dbReference type="Gene3D" id="2.20.25.10">
    <property type="match status" value="1"/>
</dbReference>
<dbReference type="GO" id="GO:0001006">
    <property type="term" value="F:RNA polymerase III type 3 promoter sequence-specific DNA binding"/>
    <property type="evidence" value="ECO:0007669"/>
    <property type="project" value="TreeGrafter"/>
</dbReference>
<feature type="compositionally biased region" description="Low complexity" evidence="13">
    <location>
        <begin position="574"/>
        <end position="594"/>
    </location>
</feature>
<dbReference type="InterPro" id="IPR013150">
    <property type="entry name" value="TFIIB_cyclin"/>
</dbReference>
<keyword evidence="4" id="KW-0677">Repeat</keyword>
<keyword evidence="9" id="KW-0539">Nucleus</keyword>
<keyword evidence="8" id="KW-0804">Transcription</keyword>
<feature type="domain" description="TFIIB-type" evidence="14">
    <location>
        <begin position="1"/>
        <end position="30"/>
    </location>
</feature>
<dbReference type="SUPFAM" id="SSF47954">
    <property type="entry name" value="Cyclin-like"/>
    <property type="match status" value="2"/>
</dbReference>
<dbReference type="RefSeq" id="XP_024354523.1">
    <property type="nucleotide sequence ID" value="XM_024491067.1"/>
</dbReference>
<evidence type="ECO:0000256" key="12">
    <source>
        <dbReference type="SAM" id="Coils"/>
    </source>
</evidence>
<dbReference type="FunFam" id="1.10.472.10:FF:000002">
    <property type="entry name" value="Transcription factor IIIB 90 kDa subunit"/>
    <property type="match status" value="1"/>
</dbReference>
<name>W6UXP4_ECHGR</name>
<dbReference type="EMBL" id="APAU02000007">
    <property type="protein sequence ID" value="EUB63327.1"/>
    <property type="molecule type" value="Genomic_DNA"/>
</dbReference>
<dbReference type="STRING" id="6210.W6UXP4"/>
<dbReference type="PRINTS" id="PR00685">
    <property type="entry name" value="TIFACTORIIB"/>
</dbReference>
<dbReference type="GO" id="GO:0017025">
    <property type="term" value="F:TBP-class protein binding"/>
    <property type="evidence" value="ECO:0007669"/>
    <property type="project" value="InterPro"/>
</dbReference>
<feature type="region of interest" description="Disordered" evidence="13">
    <location>
        <begin position="631"/>
        <end position="682"/>
    </location>
</feature>
<dbReference type="OrthoDB" id="511529at2759"/>
<accession>W6UXP4</accession>